<dbReference type="GO" id="GO:0016787">
    <property type="term" value="F:hydrolase activity"/>
    <property type="evidence" value="ECO:0007669"/>
    <property type="project" value="UniProtKB-KW"/>
</dbReference>
<dbReference type="InterPro" id="IPR008334">
    <property type="entry name" value="5'-Nucleotdase_C"/>
</dbReference>
<feature type="compositionally biased region" description="Polar residues" evidence="4">
    <location>
        <begin position="521"/>
        <end position="530"/>
    </location>
</feature>
<keyword evidence="3" id="KW-0378">Hydrolase</keyword>
<gene>
    <name evidence="7" type="ORF">ISF_04173</name>
</gene>
<evidence type="ECO:0000256" key="1">
    <source>
        <dbReference type="ARBA" id="ARBA00006654"/>
    </source>
</evidence>
<dbReference type="Gene3D" id="3.60.21.10">
    <property type="match status" value="1"/>
</dbReference>
<evidence type="ECO:0000259" key="5">
    <source>
        <dbReference type="Pfam" id="PF00149"/>
    </source>
</evidence>
<keyword evidence="2" id="KW-0732">Signal</keyword>
<evidence type="ECO:0000256" key="4">
    <source>
        <dbReference type="SAM" id="MobiDB-lite"/>
    </source>
</evidence>
<dbReference type="Pfam" id="PF00149">
    <property type="entry name" value="Metallophos"/>
    <property type="match status" value="1"/>
</dbReference>
<dbReference type="CDD" id="cd07406">
    <property type="entry name" value="MPP_CG11883_N"/>
    <property type="match status" value="1"/>
</dbReference>
<dbReference type="STRING" id="1081104.A0A167XBG1"/>
<dbReference type="OrthoDB" id="10252235at2759"/>
<dbReference type="SUPFAM" id="SSF56300">
    <property type="entry name" value="Metallo-dependent phosphatases"/>
    <property type="match status" value="1"/>
</dbReference>
<dbReference type="GeneID" id="30020465"/>
<dbReference type="Pfam" id="PF02872">
    <property type="entry name" value="5_nucleotid_C"/>
    <property type="match status" value="1"/>
</dbReference>
<dbReference type="RefSeq" id="XP_018704735.1">
    <property type="nucleotide sequence ID" value="XM_018847779.1"/>
</dbReference>
<dbReference type="InterPro" id="IPR036907">
    <property type="entry name" value="5'-Nucleotdase_C_sf"/>
</dbReference>
<keyword evidence="8" id="KW-1185">Reference proteome</keyword>
<proteinExistence type="inferred from homology"/>
<dbReference type="PRINTS" id="PR01607">
    <property type="entry name" value="APYRASEFAMLY"/>
</dbReference>
<accession>A0A167XBG1</accession>
<evidence type="ECO:0000313" key="7">
    <source>
        <dbReference type="EMBL" id="OAA64763.1"/>
    </source>
</evidence>
<dbReference type="EMBL" id="AZHB01000009">
    <property type="protein sequence ID" value="OAA64763.1"/>
    <property type="molecule type" value="Genomic_DNA"/>
</dbReference>
<dbReference type="GO" id="GO:0000166">
    <property type="term" value="F:nucleotide binding"/>
    <property type="evidence" value="ECO:0007669"/>
    <property type="project" value="UniProtKB-KW"/>
</dbReference>
<feature type="compositionally biased region" description="Polar residues" evidence="4">
    <location>
        <begin position="1"/>
        <end position="18"/>
    </location>
</feature>
<evidence type="ECO:0000256" key="3">
    <source>
        <dbReference type="RuleBase" id="RU362119"/>
    </source>
</evidence>
<dbReference type="InterPro" id="IPR004843">
    <property type="entry name" value="Calcineurin-like_PHP"/>
</dbReference>
<dbReference type="Gene3D" id="3.90.780.10">
    <property type="entry name" value="5'-Nucleotidase, C-terminal domain"/>
    <property type="match status" value="1"/>
</dbReference>
<protein>
    <submittedName>
        <fullName evidence="7">Ser/Thr protein phosphatase family protein</fullName>
    </submittedName>
</protein>
<dbReference type="Proteomes" id="UP000076744">
    <property type="component" value="Unassembled WGS sequence"/>
</dbReference>
<feature type="domain" description="5'-Nucleotidase C-terminal" evidence="6">
    <location>
        <begin position="325"/>
        <end position="466"/>
    </location>
</feature>
<reference evidence="7 8" key="1">
    <citation type="journal article" date="2016" name="Genome Biol. Evol.">
        <title>Divergent and convergent evolution of fungal pathogenicity.</title>
        <authorList>
            <person name="Shang Y."/>
            <person name="Xiao G."/>
            <person name="Zheng P."/>
            <person name="Cen K."/>
            <person name="Zhan S."/>
            <person name="Wang C."/>
        </authorList>
    </citation>
    <scope>NUCLEOTIDE SEQUENCE [LARGE SCALE GENOMIC DNA]</scope>
    <source>
        <strain evidence="7 8">ARSEF 2679</strain>
    </source>
</reference>
<organism evidence="7 8">
    <name type="scientific">Cordyceps fumosorosea (strain ARSEF 2679)</name>
    <name type="common">Isaria fumosorosea</name>
    <dbReference type="NCBI Taxonomy" id="1081104"/>
    <lineage>
        <taxon>Eukaryota</taxon>
        <taxon>Fungi</taxon>
        <taxon>Dikarya</taxon>
        <taxon>Ascomycota</taxon>
        <taxon>Pezizomycotina</taxon>
        <taxon>Sordariomycetes</taxon>
        <taxon>Hypocreomycetidae</taxon>
        <taxon>Hypocreales</taxon>
        <taxon>Cordycipitaceae</taxon>
        <taxon>Cordyceps</taxon>
    </lineage>
</organism>
<dbReference type="InterPro" id="IPR041821">
    <property type="entry name" value="CG11883_N"/>
</dbReference>
<dbReference type="SUPFAM" id="SSF55816">
    <property type="entry name" value="5'-nucleotidase (syn. UDP-sugar hydrolase), C-terminal domain"/>
    <property type="match status" value="1"/>
</dbReference>
<feature type="region of interest" description="Disordered" evidence="4">
    <location>
        <begin position="1"/>
        <end position="24"/>
    </location>
</feature>
<dbReference type="InterPro" id="IPR029052">
    <property type="entry name" value="Metallo-depent_PP-like"/>
</dbReference>
<dbReference type="PANTHER" id="PTHR11575:SF48">
    <property type="entry name" value="5'-NUCLEOTIDASE"/>
    <property type="match status" value="1"/>
</dbReference>
<dbReference type="InterPro" id="IPR006179">
    <property type="entry name" value="5_nucleotidase/apyrase"/>
</dbReference>
<dbReference type="AlphaFoldDB" id="A0A167XBG1"/>
<feature type="domain" description="Calcineurin-like phosphoesterase" evidence="5">
    <location>
        <begin position="27"/>
        <end position="242"/>
    </location>
</feature>
<feature type="region of interest" description="Disordered" evidence="4">
    <location>
        <begin position="520"/>
        <end position="548"/>
    </location>
</feature>
<dbReference type="PANTHER" id="PTHR11575">
    <property type="entry name" value="5'-NUCLEOTIDASE-RELATED"/>
    <property type="match status" value="1"/>
</dbReference>
<comment type="caution">
    <text evidence="7">The sequence shown here is derived from an EMBL/GenBank/DDBJ whole genome shotgun (WGS) entry which is preliminary data.</text>
</comment>
<name>A0A167XBG1_CORFA</name>
<evidence type="ECO:0000256" key="2">
    <source>
        <dbReference type="ARBA" id="ARBA00022729"/>
    </source>
</evidence>
<evidence type="ECO:0000313" key="8">
    <source>
        <dbReference type="Proteomes" id="UP000076744"/>
    </source>
</evidence>
<comment type="similarity">
    <text evidence="1 3">Belongs to the 5'-nucleotidase family.</text>
</comment>
<keyword evidence="3" id="KW-0547">Nucleotide-binding</keyword>
<sequence>MGQLEPTSEPQVTYSSGRSDGGDAPDLRILHYNDVYHVDPSSAEPVGGFPRFMTMCKEYRNGSRFAGQPKLITLFSGDAFNPSLESSVTKGKHMIPVLNAIGTDVACVGNHDFDFGVKQFEALTQKCKFPWLIANVLDPALGKDVPLGNAKPTHMATSSNGIKIGIIGLGEREWLATINSLPPNLIYKSASATAKELVPKLKADGAEIIICLSHMREPNDVKLAEQTDGLIDIILGGHDHYYNHQLINGTHVLRSGTDFKNLSYIEARRSKDRPTKWDFNIWRRDITSDVKEHYPSQKLVKNLTADLKKSLAKPIGWSAMPLDARFSTVRMKESNIGNFVCDIMRQHYHADCCIMASGTIRGDQIYPPGAVRMKDVTTCFPFEDPVVLLRVTGQAIWDAIENGVSTYPALEGRFPQVSNIVFSFDPSRKRNKRVLSLEIGGKLCEPERKYLLATRGYMGRGKDGYDSLLVQSEGGQAEELVDEENGILISTMLRQYFMALRTIGKWRKLSEHWEAVASKLKGNTQAQTPAPASEDLERSLTLSRKTSYESDTARSNSWHDFILARLGHNKLPHDEDEDDETLHEIAEDGVAESPPEPEAGADPDNEMDIEILLLRKFWARWTRKAGIKSCVCGPAGDGGCLVDWTRLIAPTVEGRITMVESKV</sequence>
<evidence type="ECO:0000259" key="6">
    <source>
        <dbReference type="Pfam" id="PF02872"/>
    </source>
</evidence>
<dbReference type="GO" id="GO:0009166">
    <property type="term" value="P:nucleotide catabolic process"/>
    <property type="evidence" value="ECO:0007669"/>
    <property type="project" value="InterPro"/>
</dbReference>